<keyword evidence="11" id="KW-1185">Reference proteome</keyword>
<dbReference type="PANTHER" id="PTHR31072:SF188">
    <property type="entry name" value="TRANSCRIPTION FACTOR TCP12-LIKE"/>
    <property type="match status" value="1"/>
</dbReference>
<evidence type="ECO:0000256" key="2">
    <source>
        <dbReference type="ARBA" id="ARBA00022473"/>
    </source>
</evidence>
<dbReference type="Proteomes" id="UP001291623">
    <property type="component" value="Unassembled WGS sequence"/>
</dbReference>
<evidence type="ECO:0000259" key="8">
    <source>
        <dbReference type="PROSITE" id="PS51369"/>
    </source>
</evidence>
<dbReference type="GO" id="GO:0043565">
    <property type="term" value="F:sequence-specific DNA binding"/>
    <property type="evidence" value="ECO:0007669"/>
    <property type="project" value="TreeGrafter"/>
</dbReference>
<keyword evidence="5" id="KW-0804">Transcription</keyword>
<feature type="region of interest" description="Disordered" evidence="7">
    <location>
        <begin position="163"/>
        <end position="240"/>
    </location>
</feature>
<feature type="compositionally biased region" description="Basic and acidic residues" evidence="7">
    <location>
        <begin position="222"/>
        <end position="237"/>
    </location>
</feature>
<name>A0AAE1VBD9_9SOLA</name>
<evidence type="ECO:0000256" key="6">
    <source>
        <dbReference type="ARBA" id="ARBA00023242"/>
    </source>
</evidence>
<evidence type="ECO:0000256" key="5">
    <source>
        <dbReference type="ARBA" id="ARBA00023163"/>
    </source>
</evidence>
<dbReference type="AlphaFoldDB" id="A0AAE1VBD9"/>
<dbReference type="Pfam" id="PF03634">
    <property type="entry name" value="TCP"/>
    <property type="match status" value="1"/>
</dbReference>
<dbReference type="GO" id="GO:0003700">
    <property type="term" value="F:DNA-binding transcription factor activity"/>
    <property type="evidence" value="ECO:0007669"/>
    <property type="project" value="InterPro"/>
</dbReference>
<comment type="subcellular location">
    <subcellularLocation>
        <location evidence="1">Nucleus</location>
    </subcellularLocation>
</comment>
<dbReference type="EMBL" id="JAVYJV010000014">
    <property type="protein sequence ID" value="KAK4354355.1"/>
    <property type="molecule type" value="Genomic_DNA"/>
</dbReference>
<keyword evidence="2" id="KW-0217">Developmental protein</keyword>
<dbReference type="InterPro" id="IPR017888">
    <property type="entry name" value="CYC/TB1_R_domain"/>
</dbReference>
<comment type="caution">
    <text evidence="10">The sequence shown here is derived from an EMBL/GenBank/DDBJ whole genome shotgun (WGS) entry which is preliminary data.</text>
</comment>
<gene>
    <name evidence="10" type="ORF">RND71_026549</name>
</gene>
<dbReference type="InterPro" id="IPR017887">
    <property type="entry name" value="TF_TCP_subgr"/>
</dbReference>
<keyword evidence="3" id="KW-0805">Transcription regulation</keyword>
<feature type="compositionally biased region" description="Basic residues" evidence="7">
    <location>
        <begin position="195"/>
        <end position="218"/>
    </location>
</feature>
<keyword evidence="6" id="KW-0539">Nucleus</keyword>
<dbReference type="PROSITE" id="PS51370">
    <property type="entry name" value="R"/>
    <property type="match status" value="1"/>
</dbReference>
<organism evidence="10 11">
    <name type="scientific">Anisodus tanguticus</name>
    <dbReference type="NCBI Taxonomy" id="243964"/>
    <lineage>
        <taxon>Eukaryota</taxon>
        <taxon>Viridiplantae</taxon>
        <taxon>Streptophyta</taxon>
        <taxon>Embryophyta</taxon>
        <taxon>Tracheophyta</taxon>
        <taxon>Spermatophyta</taxon>
        <taxon>Magnoliopsida</taxon>
        <taxon>eudicotyledons</taxon>
        <taxon>Gunneridae</taxon>
        <taxon>Pentapetalae</taxon>
        <taxon>asterids</taxon>
        <taxon>lamiids</taxon>
        <taxon>Solanales</taxon>
        <taxon>Solanaceae</taxon>
        <taxon>Solanoideae</taxon>
        <taxon>Hyoscyameae</taxon>
        <taxon>Anisodus</taxon>
    </lineage>
</organism>
<feature type="domain" description="TCP" evidence="8">
    <location>
        <begin position="105"/>
        <end position="163"/>
    </location>
</feature>
<sequence>MYPSSNSYNYSPICPYSLFNIPSPMQYEHDLLFQYYQDHLLQHPQTSLPTAHDDKNILDDALAESTETAINMADSNKEEEVKVCKNKKAELSSTTSIPRNNRTYKNDRHSKINTARGPRDRRIRLSIDIARKIFSLQDILRFEKASKAVEWLLIKSKSAIKELSRGPLQQSNSASSTSECEVLSGIDESPSNNQNHKKNGKGNSKKKKAKSARIRAAFHHPFAKESRKQARERARERTKLKKSFGGSKLRFEAMAHDLNLKSWSFFERGEQSVHTSANHPSHGMQADVEDFTSHHKKQLLLGTKENSTVNNDFNLVATGNWNPYTIFNYQHNAGTLHEHQNADFQFS</sequence>
<dbReference type="PROSITE" id="PS51369">
    <property type="entry name" value="TCP"/>
    <property type="match status" value="1"/>
</dbReference>
<protein>
    <recommendedName>
        <fullName evidence="12">Cycloidea-like protein</fullName>
    </recommendedName>
</protein>
<reference evidence="10" key="1">
    <citation type="submission" date="2023-12" db="EMBL/GenBank/DDBJ databases">
        <title>Genome assembly of Anisodus tanguticus.</title>
        <authorList>
            <person name="Wang Y.-J."/>
        </authorList>
    </citation>
    <scope>NUCLEOTIDE SEQUENCE</scope>
    <source>
        <strain evidence="10">KB-2021</strain>
        <tissue evidence="10">Leaf</tissue>
    </source>
</reference>
<evidence type="ECO:0000313" key="11">
    <source>
        <dbReference type="Proteomes" id="UP001291623"/>
    </source>
</evidence>
<evidence type="ECO:0000259" key="9">
    <source>
        <dbReference type="PROSITE" id="PS51370"/>
    </source>
</evidence>
<evidence type="ECO:0000313" key="10">
    <source>
        <dbReference type="EMBL" id="KAK4354355.1"/>
    </source>
</evidence>
<feature type="compositionally biased region" description="Polar residues" evidence="7">
    <location>
        <begin position="167"/>
        <end position="179"/>
    </location>
</feature>
<proteinExistence type="predicted"/>
<dbReference type="PANTHER" id="PTHR31072">
    <property type="entry name" value="TRANSCRIPTION FACTOR TCP4-RELATED"/>
    <property type="match status" value="1"/>
</dbReference>
<evidence type="ECO:0008006" key="12">
    <source>
        <dbReference type="Google" id="ProtNLM"/>
    </source>
</evidence>
<dbReference type="GO" id="GO:2000032">
    <property type="term" value="P:regulation of secondary shoot formation"/>
    <property type="evidence" value="ECO:0007669"/>
    <property type="project" value="TreeGrafter"/>
</dbReference>
<evidence type="ECO:0000256" key="3">
    <source>
        <dbReference type="ARBA" id="ARBA00023015"/>
    </source>
</evidence>
<feature type="domain" description="R" evidence="9">
    <location>
        <begin position="224"/>
        <end position="241"/>
    </location>
</feature>
<evidence type="ECO:0000256" key="1">
    <source>
        <dbReference type="ARBA" id="ARBA00004123"/>
    </source>
</evidence>
<dbReference type="InterPro" id="IPR005333">
    <property type="entry name" value="Transcription_factor_TCP"/>
</dbReference>
<dbReference type="GO" id="GO:0005634">
    <property type="term" value="C:nucleus"/>
    <property type="evidence" value="ECO:0007669"/>
    <property type="project" value="UniProtKB-SubCell"/>
</dbReference>
<accession>A0AAE1VBD9</accession>
<evidence type="ECO:0000256" key="4">
    <source>
        <dbReference type="ARBA" id="ARBA00023125"/>
    </source>
</evidence>
<evidence type="ECO:0000256" key="7">
    <source>
        <dbReference type="SAM" id="MobiDB-lite"/>
    </source>
</evidence>
<keyword evidence="4" id="KW-0238">DNA-binding</keyword>